<protein>
    <recommendedName>
        <fullName evidence="1">F-box domain-containing protein</fullName>
    </recommendedName>
</protein>
<dbReference type="SMART" id="SM00256">
    <property type="entry name" value="FBOX"/>
    <property type="match status" value="2"/>
</dbReference>
<dbReference type="PANTHER" id="PTHR31900:SF34">
    <property type="entry name" value="EMB|CAB62440.1-RELATED"/>
    <property type="match status" value="1"/>
</dbReference>
<dbReference type="Pfam" id="PF24758">
    <property type="entry name" value="LRR_At5g56370"/>
    <property type="match status" value="2"/>
</dbReference>
<evidence type="ECO:0000259" key="1">
    <source>
        <dbReference type="PROSITE" id="PS50181"/>
    </source>
</evidence>
<dbReference type="SMART" id="SM00579">
    <property type="entry name" value="FBD"/>
    <property type="match status" value="2"/>
</dbReference>
<gene>
    <name evidence="2" type="ORF">MERR_LOCUS19961</name>
</gene>
<dbReference type="Pfam" id="PF08387">
    <property type="entry name" value="FBD"/>
    <property type="match status" value="2"/>
</dbReference>
<dbReference type="SUPFAM" id="SSF52047">
    <property type="entry name" value="RNI-like"/>
    <property type="match status" value="2"/>
</dbReference>
<dbReference type="InterPro" id="IPR006566">
    <property type="entry name" value="FBD"/>
</dbReference>
<name>A0A6D2J620_9BRAS</name>
<dbReference type="PROSITE" id="PS50181">
    <property type="entry name" value="FBOX"/>
    <property type="match status" value="1"/>
</dbReference>
<keyword evidence="3" id="KW-1185">Reference proteome</keyword>
<dbReference type="InterPro" id="IPR053781">
    <property type="entry name" value="F-box_AtFBL13-like"/>
</dbReference>
<dbReference type="AlphaFoldDB" id="A0A6D2J620"/>
<dbReference type="InterPro" id="IPR050232">
    <property type="entry name" value="FBL13/AtMIF1-like"/>
</dbReference>
<dbReference type="PANTHER" id="PTHR31900">
    <property type="entry name" value="F-BOX/RNI SUPERFAMILY PROTEIN-RELATED"/>
    <property type="match status" value="1"/>
</dbReference>
<dbReference type="Pfam" id="PF00646">
    <property type="entry name" value="F-box"/>
    <property type="match status" value="2"/>
</dbReference>
<dbReference type="OrthoDB" id="1298252at2759"/>
<organism evidence="2 3">
    <name type="scientific">Microthlaspi erraticum</name>
    <dbReference type="NCBI Taxonomy" id="1685480"/>
    <lineage>
        <taxon>Eukaryota</taxon>
        <taxon>Viridiplantae</taxon>
        <taxon>Streptophyta</taxon>
        <taxon>Embryophyta</taxon>
        <taxon>Tracheophyta</taxon>
        <taxon>Spermatophyta</taxon>
        <taxon>Magnoliopsida</taxon>
        <taxon>eudicotyledons</taxon>
        <taxon>Gunneridae</taxon>
        <taxon>Pentapetalae</taxon>
        <taxon>rosids</taxon>
        <taxon>malvids</taxon>
        <taxon>Brassicales</taxon>
        <taxon>Brassicaceae</taxon>
        <taxon>Coluteocarpeae</taxon>
        <taxon>Microthlaspi</taxon>
    </lineage>
</organism>
<dbReference type="SUPFAM" id="SSF81383">
    <property type="entry name" value="F-box domain"/>
    <property type="match status" value="2"/>
</dbReference>
<dbReference type="Gene3D" id="1.20.1280.50">
    <property type="match status" value="2"/>
</dbReference>
<dbReference type="InterPro" id="IPR032675">
    <property type="entry name" value="LRR_dom_sf"/>
</dbReference>
<dbReference type="Proteomes" id="UP000467841">
    <property type="component" value="Unassembled WGS sequence"/>
</dbReference>
<comment type="caution">
    <text evidence="2">The sequence shown here is derived from an EMBL/GenBank/DDBJ whole genome shotgun (WGS) entry which is preliminary data.</text>
</comment>
<accession>A0A6D2J620</accession>
<dbReference type="InterPro" id="IPR036047">
    <property type="entry name" value="F-box-like_dom_sf"/>
</dbReference>
<evidence type="ECO:0000313" key="2">
    <source>
        <dbReference type="EMBL" id="CAA7032726.1"/>
    </source>
</evidence>
<reference evidence="2" key="1">
    <citation type="submission" date="2020-01" db="EMBL/GenBank/DDBJ databases">
        <authorList>
            <person name="Mishra B."/>
        </authorList>
    </citation>
    <scope>NUCLEOTIDE SEQUENCE [LARGE SCALE GENOMIC DNA]</scope>
</reference>
<feature type="domain" description="F-box" evidence="1">
    <location>
        <begin position="4"/>
        <end position="57"/>
    </location>
</feature>
<evidence type="ECO:0000313" key="3">
    <source>
        <dbReference type="Proteomes" id="UP000467841"/>
    </source>
</evidence>
<dbReference type="CDD" id="cd22160">
    <property type="entry name" value="F-box_AtFBL13-like"/>
    <property type="match status" value="1"/>
</dbReference>
<proteinExistence type="predicted"/>
<sequence length="765" mass="86657">MAHRDRISNLPEELLLKILSSLPAKDVAVTMVLSKRWKFLWTLVPRLEYDHSMYQDDVDGSSRFSRFVHSSLLLHEAPFLESLRLKLDHYSCAADIGVWVKTAVKRSVRELDIEINSPSLSTPVLLPWSLYSEGCKRLVTLKLSHTTLVDTSSSSPASFTSLKKLSLVHMKYPSEDFVLNFLSSCPVLEDLVVERCHDDNVVVIPVIVPSLRRLSLSRATDRDDEDKRSAFVVDAPLLESLDIADHNDSGCCYIRENMPELVSACLDINYMIFLWTFLGCITSVKRLYLCSSTIKNAYPEGSVFHRLVHLTLCTCGRKWLKFLSRLLRDSPKLQVLRFEQCHELPDDEPRPCWNEPSSVPECVVSSLETLEWVKYEGTEEEKGVVAFILRSARCLKKATISSKSTDPVKKLEMLKELTFLSRISLLPDELLLRILSLLPNTKDVVATMVLSKRWQPLWKLMPKLVYDDYSYQNIEYGKFSLCGQVVDSARGTSRHFAFQTCSKLSAADVGIWIAIAVKRCRVTLVDVSSLPSFPTLKALDLVYVKYPGDEFIKRLLSSCHVLQHLFVGRCDNDNVTVFTVRVSSLKTLILGRLSRKVKDGAHGFVIDAPLLKIFLIHDDMSGFCVIENDMPKIVKAGFSVTYSQPGKIMSCITSVNVSLYVYQLQRRCILLCMINKLPAAEPRPCWKEPSSVPGCLLSSLETLIWANYEGREEEKQVAAFILRSASFLKKATISSKATDPYEKLEMIKELSSSPRRSPTCQLIFY</sequence>
<dbReference type="EMBL" id="CACVBM020001126">
    <property type="protein sequence ID" value="CAA7032726.1"/>
    <property type="molecule type" value="Genomic_DNA"/>
</dbReference>
<dbReference type="InterPro" id="IPR055411">
    <property type="entry name" value="LRR_FXL15/At3g58940/PEG3-like"/>
</dbReference>
<dbReference type="Gene3D" id="3.80.10.10">
    <property type="entry name" value="Ribonuclease Inhibitor"/>
    <property type="match status" value="2"/>
</dbReference>
<dbReference type="InterPro" id="IPR001810">
    <property type="entry name" value="F-box_dom"/>
</dbReference>